<protein>
    <submittedName>
        <fullName evidence="1">Uncharacterized protein</fullName>
    </submittedName>
</protein>
<proteinExistence type="predicted"/>
<dbReference type="Proteomes" id="UP000199334">
    <property type="component" value="Unassembled WGS sequence"/>
</dbReference>
<dbReference type="OrthoDB" id="2971099at2"/>
<evidence type="ECO:0000313" key="2">
    <source>
        <dbReference type="Proteomes" id="UP000199334"/>
    </source>
</evidence>
<name>A0A1H0AT41_9BACI</name>
<dbReference type="RefSeq" id="WP_093856517.1">
    <property type="nucleotide sequence ID" value="NZ_BJVZ01000016.1"/>
</dbReference>
<dbReference type="EMBL" id="FNIG01000004">
    <property type="protein sequence ID" value="SDN36627.1"/>
    <property type="molecule type" value="Genomic_DNA"/>
</dbReference>
<reference evidence="1 2" key="1">
    <citation type="submission" date="2016-10" db="EMBL/GenBank/DDBJ databases">
        <authorList>
            <person name="de Groot N.N."/>
        </authorList>
    </citation>
    <scope>NUCLEOTIDE SEQUENCE [LARGE SCALE GENOMIC DNA]</scope>
    <source>
        <strain evidence="1 2">CGMCC 1.3442</strain>
    </source>
</reference>
<dbReference type="AlphaFoldDB" id="A0A1H0AT41"/>
<sequence length="99" mass="12050">MYKKELEAQILKRIPEHERETYRTMRKLNRINKQLLWQLIRDSNKENVTIYKGKKTDLEVLLNKRLISINKAYKSKGQEMSLFVLVRAPYLIRVLKREF</sequence>
<accession>A0A1H0AT41</accession>
<organism evidence="1 2">
    <name type="scientific">Tenuibacillus multivorans</name>
    <dbReference type="NCBI Taxonomy" id="237069"/>
    <lineage>
        <taxon>Bacteria</taxon>
        <taxon>Bacillati</taxon>
        <taxon>Bacillota</taxon>
        <taxon>Bacilli</taxon>
        <taxon>Bacillales</taxon>
        <taxon>Bacillaceae</taxon>
        <taxon>Tenuibacillus</taxon>
    </lineage>
</organism>
<evidence type="ECO:0000313" key="1">
    <source>
        <dbReference type="EMBL" id="SDN36627.1"/>
    </source>
</evidence>
<keyword evidence="2" id="KW-1185">Reference proteome</keyword>
<gene>
    <name evidence="1" type="ORF">SAMN05216498_2064</name>
</gene>